<gene>
    <name evidence="3" type="ORF">SAMN04487992_11267</name>
</gene>
<protein>
    <submittedName>
        <fullName evidence="3">CubicO group peptidase, beta-lactamase class C family</fullName>
    </submittedName>
</protein>
<feature type="signal peptide" evidence="1">
    <location>
        <begin position="1"/>
        <end position="19"/>
    </location>
</feature>
<sequence length="347" mass="39573">MKLKLLHKIIIVFSFTASYSVSFSQSTNFQGISDVVDSLLQTNHPRPFNGQIILAVNDAIFYKKSIGFSKDITEFTQTDKFIIGSLSKQITAVLILRAVEEERLKLNDPISKYLPNLKTEWKNTITIHQLLNHTHGIIDLQKDLAFAPGTDFSYSNIGYQLLGEILEQRYNSTYVQLASNLFTLCGIANHLTSLTTKQPNLVEGKIKNKNNSYITSTTDFTTAYIPAGYLIASTSDLLKWNTALHQQKLLQKESYQLLITPSATQNHSLFGPIGYAYGIRVSDENQLKEIGHTGYAPGYIYMNLYYPEYKTSIIVLENLDWNDDAIRKTFYFEMKIREIFRQTLTKE</sequence>
<dbReference type="EMBL" id="FNBD01000012">
    <property type="protein sequence ID" value="SDF35233.1"/>
    <property type="molecule type" value="Genomic_DNA"/>
</dbReference>
<evidence type="ECO:0000256" key="1">
    <source>
        <dbReference type="SAM" id="SignalP"/>
    </source>
</evidence>
<dbReference type="eggNOG" id="COG1680">
    <property type="taxonomic scope" value="Bacteria"/>
</dbReference>
<dbReference type="SUPFAM" id="SSF56601">
    <property type="entry name" value="beta-lactamase/transpeptidase-like"/>
    <property type="match status" value="1"/>
</dbReference>
<dbReference type="InterPro" id="IPR001466">
    <property type="entry name" value="Beta-lactam-related"/>
</dbReference>
<organism evidence="3 4">
    <name type="scientific">Cellulophaga baltica</name>
    <dbReference type="NCBI Taxonomy" id="76594"/>
    <lineage>
        <taxon>Bacteria</taxon>
        <taxon>Pseudomonadati</taxon>
        <taxon>Bacteroidota</taxon>
        <taxon>Flavobacteriia</taxon>
        <taxon>Flavobacteriales</taxon>
        <taxon>Flavobacteriaceae</taxon>
        <taxon>Cellulophaga</taxon>
    </lineage>
</organism>
<keyword evidence="4" id="KW-1185">Reference proteome</keyword>
<dbReference type="PANTHER" id="PTHR46825">
    <property type="entry name" value="D-ALANYL-D-ALANINE-CARBOXYPEPTIDASE/ENDOPEPTIDASE AMPH"/>
    <property type="match status" value="1"/>
</dbReference>
<keyword evidence="1" id="KW-0732">Signal</keyword>
<evidence type="ECO:0000313" key="3">
    <source>
        <dbReference type="EMBL" id="SDF35233.1"/>
    </source>
</evidence>
<dbReference type="AlphaFoldDB" id="A0A1G7KDF7"/>
<feature type="domain" description="Beta-lactamase-related" evidence="2">
    <location>
        <begin position="55"/>
        <end position="321"/>
    </location>
</feature>
<feature type="chain" id="PRO_5010168763" evidence="1">
    <location>
        <begin position="20"/>
        <end position="347"/>
    </location>
</feature>
<dbReference type="InterPro" id="IPR012338">
    <property type="entry name" value="Beta-lactam/transpept-like"/>
</dbReference>
<accession>A0A1G7KDF7</accession>
<dbReference type="Proteomes" id="UP000182114">
    <property type="component" value="Unassembled WGS sequence"/>
</dbReference>
<name>A0A1G7KDF7_9FLAO</name>
<reference evidence="4" key="1">
    <citation type="submission" date="2016-10" db="EMBL/GenBank/DDBJ databases">
        <authorList>
            <person name="Varghese N."/>
            <person name="Submissions S."/>
        </authorList>
    </citation>
    <scope>NUCLEOTIDE SEQUENCE [LARGE SCALE GENOMIC DNA]</scope>
    <source>
        <strain evidence="4">DSM 24729</strain>
    </source>
</reference>
<dbReference type="RefSeq" id="WP_074539181.1">
    <property type="nucleotide sequence ID" value="NZ_FNBD01000012.1"/>
</dbReference>
<proteinExistence type="predicted"/>
<evidence type="ECO:0000259" key="2">
    <source>
        <dbReference type="Pfam" id="PF00144"/>
    </source>
</evidence>
<dbReference type="Gene3D" id="3.40.710.10">
    <property type="entry name" value="DD-peptidase/beta-lactamase superfamily"/>
    <property type="match status" value="1"/>
</dbReference>
<dbReference type="Pfam" id="PF00144">
    <property type="entry name" value="Beta-lactamase"/>
    <property type="match status" value="1"/>
</dbReference>
<evidence type="ECO:0000313" key="4">
    <source>
        <dbReference type="Proteomes" id="UP000182114"/>
    </source>
</evidence>
<dbReference type="InterPro" id="IPR050491">
    <property type="entry name" value="AmpC-like"/>
</dbReference>
<dbReference type="PANTHER" id="PTHR46825:SF9">
    <property type="entry name" value="BETA-LACTAMASE-RELATED DOMAIN-CONTAINING PROTEIN"/>
    <property type="match status" value="1"/>
</dbReference>